<dbReference type="InterPro" id="IPR036388">
    <property type="entry name" value="WH-like_DNA-bd_sf"/>
</dbReference>
<protein>
    <submittedName>
        <fullName evidence="6">Crp/Fnr family transcriptional regulator</fullName>
    </submittedName>
</protein>
<evidence type="ECO:0000259" key="5">
    <source>
        <dbReference type="PROSITE" id="PS51063"/>
    </source>
</evidence>
<dbReference type="GO" id="GO:0006355">
    <property type="term" value="P:regulation of DNA-templated transcription"/>
    <property type="evidence" value="ECO:0007669"/>
    <property type="project" value="InterPro"/>
</dbReference>
<dbReference type="PROSITE" id="PS50042">
    <property type="entry name" value="CNMP_BINDING_3"/>
    <property type="match status" value="1"/>
</dbReference>
<name>A0A2N5DRE4_9CAUL</name>
<keyword evidence="2" id="KW-0238">DNA-binding</keyword>
<organism evidence="6 7">
    <name type="scientific">Caulobacter zeae</name>
    <dbReference type="NCBI Taxonomy" id="2055137"/>
    <lineage>
        <taxon>Bacteria</taxon>
        <taxon>Pseudomonadati</taxon>
        <taxon>Pseudomonadota</taxon>
        <taxon>Alphaproteobacteria</taxon>
        <taxon>Caulobacterales</taxon>
        <taxon>Caulobacteraceae</taxon>
        <taxon>Caulobacter</taxon>
    </lineage>
</organism>
<gene>
    <name evidence="6" type="ORF">SGCZBJ_01890</name>
</gene>
<dbReference type="EMBL" id="PJRS01000007">
    <property type="protein sequence ID" value="PLR28627.1"/>
    <property type="molecule type" value="Genomic_DNA"/>
</dbReference>
<dbReference type="SUPFAM" id="SSF46785">
    <property type="entry name" value="Winged helix' DNA-binding domain"/>
    <property type="match status" value="1"/>
</dbReference>
<dbReference type="CDD" id="cd00038">
    <property type="entry name" value="CAP_ED"/>
    <property type="match status" value="1"/>
</dbReference>
<dbReference type="CDD" id="cd00092">
    <property type="entry name" value="HTH_CRP"/>
    <property type="match status" value="1"/>
</dbReference>
<dbReference type="InterPro" id="IPR036390">
    <property type="entry name" value="WH_DNA-bd_sf"/>
</dbReference>
<dbReference type="SMART" id="SM00100">
    <property type="entry name" value="cNMP"/>
    <property type="match status" value="1"/>
</dbReference>
<dbReference type="RefSeq" id="WP_101716345.1">
    <property type="nucleotide sequence ID" value="NZ_PJRS01000007.1"/>
</dbReference>
<feature type="domain" description="HTH crp-type" evidence="5">
    <location>
        <begin position="143"/>
        <end position="212"/>
    </location>
</feature>
<dbReference type="Proteomes" id="UP000234479">
    <property type="component" value="Unassembled WGS sequence"/>
</dbReference>
<reference evidence="6 7" key="1">
    <citation type="submission" date="2017-12" db="EMBL/GenBank/DDBJ databases">
        <title>The genome sequence of Caulobacter sp. 410.</title>
        <authorList>
            <person name="Gao J."/>
            <person name="Mao X."/>
            <person name="Sun J."/>
        </authorList>
    </citation>
    <scope>NUCLEOTIDE SEQUENCE [LARGE SCALE GENOMIC DNA]</scope>
    <source>
        <strain evidence="6 7">410</strain>
    </source>
</reference>
<dbReference type="Gene3D" id="2.60.120.10">
    <property type="entry name" value="Jelly Rolls"/>
    <property type="match status" value="1"/>
</dbReference>
<dbReference type="InterPro" id="IPR012318">
    <property type="entry name" value="HTH_CRP"/>
</dbReference>
<dbReference type="PROSITE" id="PS51063">
    <property type="entry name" value="HTH_CRP_2"/>
    <property type="match status" value="1"/>
</dbReference>
<evidence type="ECO:0000313" key="6">
    <source>
        <dbReference type="EMBL" id="PLR28627.1"/>
    </source>
</evidence>
<sequence>MVSTAILHPAISAPPIETGLTSLFEQLGVVTAFRPEEEVCAQDEANDVVYLVLSGAVRSARLLSDGRRQISGFYYAGDVLGLATSLFHQPAVEALVDTRTIAVRRSALPHFGLPGERLERLLWRATSEELARVHDHMMLLARKSAVERVAGFLEDIAQRAGGDWVFLPMPRQDIADYLGLSIETVSRMLTQLQGQRLVAFDGCRRFRICASARLARLLAA</sequence>
<dbReference type="GO" id="GO:0003677">
    <property type="term" value="F:DNA binding"/>
    <property type="evidence" value="ECO:0007669"/>
    <property type="project" value="UniProtKB-KW"/>
</dbReference>
<dbReference type="InterPro" id="IPR000595">
    <property type="entry name" value="cNMP-bd_dom"/>
</dbReference>
<keyword evidence="3" id="KW-0804">Transcription</keyword>
<evidence type="ECO:0000256" key="2">
    <source>
        <dbReference type="ARBA" id="ARBA00023125"/>
    </source>
</evidence>
<dbReference type="InterPro" id="IPR014710">
    <property type="entry name" value="RmlC-like_jellyroll"/>
</dbReference>
<dbReference type="AlphaFoldDB" id="A0A2N5DRE4"/>
<dbReference type="Pfam" id="PF00027">
    <property type="entry name" value="cNMP_binding"/>
    <property type="match status" value="1"/>
</dbReference>
<dbReference type="Pfam" id="PF13545">
    <property type="entry name" value="HTH_Crp_2"/>
    <property type="match status" value="1"/>
</dbReference>
<comment type="caution">
    <text evidence="6">The sequence shown here is derived from an EMBL/GenBank/DDBJ whole genome shotgun (WGS) entry which is preliminary data.</text>
</comment>
<evidence type="ECO:0000259" key="4">
    <source>
        <dbReference type="PROSITE" id="PS50042"/>
    </source>
</evidence>
<accession>A0A2N5DRE4</accession>
<evidence type="ECO:0000256" key="1">
    <source>
        <dbReference type="ARBA" id="ARBA00023015"/>
    </source>
</evidence>
<dbReference type="Gene3D" id="1.10.10.10">
    <property type="entry name" value="Winged helix-like DNA-binding domain superfamily/Winged helix DNA-binding domain"/>
    <property type="match status" value="1"/>
</dbReference>
<dbReference type="PRINTS" id="PR00034">
    <property type="entry name" value="HTHCRP"/>
</dbReference>
<dbReference type="OrthoDB" id="7584044at2"/>
<keyword evidence="7" id="KW-1185">Reference proteome</keyword>
<evidence type="ECO:0000313" key="7">
    <source>
        <dbReference type="Proteomes" id="UP000234479"/>
    </source>
</evidence>
<feature type="domain" description="Cyclic nucleotide-binding" evidence="4">
    <location>
        <begin position="33"/>
        <end position="90"/>
    </location>
</feature>
<dbReference type="SMART" id="SM00419">
    <property type="entry name" value="HTH_CRP"/>
    <property type="match status" value="1"/>
</dbReference>
<evidence type="ECO:0000256" key="3">
    <source>
        <dbReference type="ARBA" id="ARBA00023163"/>
    </source>
</evidence>
<proteinExistence type="predicted"/>
<dbReference type="InterPro" id="IPR018490">
    <property type="entry name" value="cNMP-bd_dom_sf"/>
</dbReference>
<keyword evidence="1" id="KW-0805">Transcription regulation</keyword>
<dbReference type="SUPFAM" id="SSF51206">
    <property type="entry name" value="cAMP-binding domain-like"/>
    <property type="match status" value="1"/>
</dbReference>